<dbReference type="CDD" id="cd15227">
    <property type="entry name" value="7tmA_OR14-like"/>
    <property type="match status" value="1"/>
</dbReference>
<keyword evidence="7 10" id="KW-0472">Membrane</keyword>
<dbReference type="OrthoDB" id="10042731at2759"/>
<feature type="transmembrane region" description="Helical" evidence="10">
    <location>
        <begin position="96"/>
        <end position="117"/>
    </location>
</feature>
<gene>
    <name evidence="13" type="primary">LOC110071461</name>
</gene>
<reference evidence="13" key="1">
    <citation type="submission" date="2025-08" db="UniProtKB">
        <authorList>
            <consortium name="RefSeq"/>
        </authorList>
    </citation>
    <scope>IDENTIFICATION</scope>
</reference>
<dbReference type="InterPro" id="IPR000725">
    <property type="entry name" value="Olfact_rcpt"/>
</dbReference>
<dbReference type="GO" id="GO:0004930">
    <property type="term" value="F:G protein-coupled receptor activity"/>
    <property type="evidence" value="ECO:0007669"/>
    <property type="project" value="UniProtKB-KW"/>
</dbReference>
<dbReference type="InterPro" id="IPR000276">
    <property type="entry name" value="GPCR_Rhodpsn"/>
</dbReference>
<feature type="transmembrane region" description="Helical" evidence="10">
    <location>
        <begin position="138"/>
        <end position="156"/>
    </location>
</feature>
<evidence type="ECO:0000256" key="8">
    <source>
        <dbReference type="ARBA" id="ARBA00023170"/>
    </source>
</evidence>
<feature type="transmembrane region" description="Helical" evidence="10">
    <location>
        <begin position="26"/>
        <end position="49"/>
    </location>
</feature>
<dbReference type="KEGG" id="pvt:110071461"/>
<feature type="transmembrane region" description="Helical" evidence="10">
    <location>
        <begin position="234"/>
        <end position="257"/>
    </location>
</feature>
<evidence type="ECO:0000256" key="9">
    <source>
        <dbReference type="ARBA" id="ARBA00023224"/>
    </source>
</evidence>
<dbReference type="Pfam" id="PF13853">
    <property type="entry name" value="7tm_4"/>
    <property type="match status" value="1"/>
</dbReference>
<sequence>MKNLTSTPTFLLLEFSDVRELQILHFFIYLALYLTAVTWNIFIIIAIVVDYHLHTPMYFFLFNLAMIDIGFISVTVPKSMAVSLMDDRSISYSGCVAQVFFCFCFGTSELIILTIMAHDRHTAICNPLEYERIMHKGTCLEMVATGWIFSVFYTILHTGGTFANTFCSNRINQLFCETPHLLKCSCSNIYLVEVGFLAISCSVVLACFVFIIITYVKIFRTVLRIPSVHGQKKALSTCIPHLTVVSLYVLTAIFAYTRPPGDSSSAVDVAVAAMYSIIPPTLNPFIYSMRNNEIKAALWKVLKLFFSSKKPCWFYIVNI</sequence>
<dbReference type="Proteomes" id="UP001652642">
    <property type="component" value="Chromosome 6"/>
</dbReference>
<keyword evidence="9" id="KW-0807">Transducer</keyword>
<keyword evidence="4" id="KW-0552">Olfaction</keyword>
<dbReference type="PANTHER" id="PTHR26452">
    <property type="entry name" value="OLFACTORY RECEPTOR"/>
    <property type="match status" value="1"/>
</dbReference>
<dbReference type="Gene3D" id="1.20.1070.10">
    <property type="entry name" value="Rhodopsin 7-helix transmembrane proteins"/>
    <property type="match status" value="1"/>
</dbReference>
<accession>A0A6J0SIB5</accession>
<evidence type="ECO:0000256" key="6">
    <source>
        <dbReference type="ARBA" id="ARBA00023040"/>
    </source>
</evidence>
<comment type="subcellular location">
    <subcellularLocation>
        <location evidence="1">Cell membrane</location>
        <topology evidence="1">Multi-pass membrane protein</topology>
    </subcellularLocation>
</comment>
<dbReference type="GO" id="GO:0005886">
    <property type="term" value="C:plasma membrane"/>
    <property type="evidence" value="ECO:0007669"/>
    <property type="project" value="UniProtKB-SubCell"/>
</dbReference>
<evidence type="ECO:0000256" key="4">
    <source>
        <dbReference type="ARBA" id="ARBA00022725"/>
    </source>
</evidence>
<evidence type="ECO:0000313" key="13">
    <source>
        <dbReference type="RefSeq" id="XP_020634815.2"/>
    </source>
</evidence>
<organism evidence="12 13">
    <name type="scientific">Pogona vitticeps</name>
    <name type="common">central bearded dragon</name>
    <dbReference type="NCBI Taxonomy" id="103695"/>
    <lineage>
        <taxon>Eukaryota</taxon>
        <taxon>Metazoa</taxon>
        <taxon>Chordata</taxon>
        <taxon>Craniata</taxon>
        <taxon>Vertebrata</taxon>
        <taxon>Euteleostomi</taxon>
        <taxon>Lepidosauria</taxon>
        <taxon>Squamata</taxon>
        <taxon>Bifurcata</taxon>
        <taxon>Unidentata</taxon>
        <taxon>Episquamata</taxon>
        <taxon>Toxicofera</taxon>
        <taxon>Iguania</taxon>
        <taxon>Acrodonta</taxon>
        <taxon>Agamidae</taxon>
        <taxon>Amphibolurinae</taxon>
        <taxon>Pogona</taxon>
    </lineage>
</organism>
<dbReference type="PRINTS" id="PR00245">
    <property type="entry name" value="OLFACTORYR"/>
</dbReference>
<dbReference type="InterPro" id="IPR017452">
    <property type="entry name" value="GPCR_Rhodpsn_7TM"/>
</dbReference>
<evidence type="ECO:0000256" key="3">
    <source>
        <dbReference type="ARBA" id="ARBA00022692"/>
    </source>
</evidence>
<evidence type="ECO:0000256" key="1">
    <source>
        <dbReference type="ARBA" id="ARBA00004651"/>
    </source>
</evidence>
<dbReference type="InterPro" id="IPR050516">
    <property type="entry name" value="Olfactory_GPCR"/>
</dbReference>
<evidence type="ECO:0000256" key="7">
    <source>
        <dbReference type="ARBA" id="ARBA00023136"/>
    </source>
</evidence>
<dbReference type="RefSeq" id="XP_020634815.2">
    <property type="nucleotide sequence ID" value="XM_020779156.2"/>
</dbReference>
<dbReference type="GeneID" id="110071461"/>
<feature type="domain" description="G-protein coupled receptors family 1 profile" evidence="11">
    <location>
        <begin position="39"/>
        <end position="287"/>
    </location>
</feature>
<evidence type="ECO:0000259" key="11">
    <source>
        <dbReference type="PROSITE" id="PS50262"/>
    </source>
</evidence>
<evidence type="ECO:0000256" key="10">
    <source>
        <dbReference type="SAM" id="Phobius"/>
    </source>
</evidence>
<keyword evidence="6" id="KW-0297">G-protein coupled receptor</keyword>
<dbReference type="SUPFAM" id="SSF81321">
    <property type="entry name" value="Family A G protein-coupled receptor-like"/>
    <property type="match status" value="1"/>
</dbReference>
<protein>
    <submittedName>
        <fullName evidence="13">Olfactory receptor 14A16-like</fullName>
    </submittedName>
</protein>
<evidence type="ECO:0000256" key="2">
    <source>
        <dbReference type="ARBA" id="ARBA00022475"/>
    </source>
</evidence>
<dbReference type="PROSITE" id="PS50262">
    <property type="entry name" value="G_PROTEIN_RECEP_F1_2"/>
    <property type="match status" value="1"/>
</dbReference>
<name>A0A6J0SIB5_9SAUR</name>
<keyword evidence="12" id="KW-1185">Reference proteome</keyword>
<evidence type="ECO:0000256" key="5">
    <source>
        <dbReference type="ARBA" id="ARBA00022989"/>
    </source>
</evidence>
<feature type="transmembrane region" description="Helical" evidence="10">
    <location>
        <begin position="56"/>
        <end position="76"/>
    </location>
</feature>
<keyword evidence="8" id="KW-0675">Receptor</keyword>
<proteinExistence type="predicted"/>
<feature type="transmembrane region" description="Helical" evidence="10">
    <location>
        <begin position="269"/>
        <end position="287"/>
    </location>
</feature>
<feature type="transmembrane region" description="Helical" evidence="10">
    <location>
        <begin position="189"/>
        <end position="213"/>
    </location>
</feature>
<dbReference type="InParanoid" id="A0A6J0SIB5"/>
<dbReference type="GO" id="GO:0004984">
    <property type="term" value="F:olfactory receptor activity"/>
    <property type="evidence" value="ECO:0007669"/>
    <property type="project" value="InterPro"/>
</dbReference>
<keyword evidence="5 10" id="KW-1133">Transmembrane helix</keyword>
<keyword evidence="3 10" id="KW-0812">Transmembrane</keyword>
<keyword evidence="4" id="KW-0716">Sensory transduction</keyword>
<evidence type="ECO:0000313" key="12">
    <source>
        <dbReference type="Proteomes" id="UP001652642"/>
    </source>
</evidence>
<keyword evidence="2" id="KW-1003">Cell membrane</keyword>
<dbReference type="AlphaFoldDB" id="A0A6J0SIB5"/>
<dbReference type="PRINTS" id="PR00237">
    <property type="entry name" value="GPCRRHODOPSN"/>
</dbReference>